<keyword evidence="10" id="KW-1185">Reference proteome</keyword>
<dbReference type="RefSeq" id="WP_145891145.1">
    <property type="nucleotide sequence ID" value="NZ_VOBQ01000003.1"/>
</dbReference>
<evidence type="ECO:0000256" key="7">
    <source>
        <dbReference type="PIRSR" id="PIRSR000138-2"/>
    </source>
</evidence>
<evidence type="ECO:0000256" key="4">
    <source>
        <dbReference type="ARBA" id="ARBA00023002"/>
    </source>
</evidence>
<evidence type="ECO:0000256" key="2">
    <source>
        <dbReference type="ARBA" id="ARBA00022630"/>
    </source>
</evidence>
<dbReference type="PANTHER" id="PTHR10578:SF107">
    <property type="entry name" value="2-HYDROXYACID OXIDASE 1"/>
    <property type="match status" value="1"/>
</dbReference>
<dbReference type="PROSITE" id="PS51349">
    <property type="entry name" value="FMN_HYDROXY_ACID_DH_2"/>
    <property type="match status" value="1"/>
</dbReference>
<dbReference type="GO" id="GO:0016491">
    <property type="term" value="F:oxidoreductase activity"/>
    <property type="evidence" value="ECO:0007669"/>
    <property type="project" value="UniProtKB-KW"/>
</dbReference>
<dbReference type="InterPro" id="IPR013785">
    <property type="entry name" value="Aldolase_TIM"/>
</dbReference>
<organism evidence="9 10">
    <name type="scientific">Caenimonas sedimenti</name>
    <dbReference type="NCBI Taxonomy" id="2596921"/>
    <lineage>
        <taxon>Bacteria</taxon>
        <taxon>Pseudomonadati</taxon>
        <taxon>Pseudomonadota</taxon>
        <taxon>Betaproteobacteria</taxon>
        <taxon>Burkholderiales</taxon>
        <taxon>Comamonadaceae</taxon>
        <taxon>Caenimonas</taxon>
    </lineage>
</organism>
<feature type="binding site" evidence="7">
    <location>
        <position position="255"/>
    </location>
    <ligand>
        <name>glyoxylate</name>
        <dbReference type="ChEBI" id="CHEBI:36655"/>
    </ligand>
</feature>
<keyword evidence="4" id="KW-0560">Oxidoreductase</keyword>
<reference evidence="9 10" key="1">
    <citation type="submission" date="2019-07" db="EMBL/GenBank/DDBJ databases">
        <title>Caenimonas sedimenti sp. nov., isolated from activated sludge.</title>
        <authorList>
            <person name="Xu J."/>
        </authorList>
    </citation>
    <scope>NUCLEOTIDE SEQUENCE [LARGE SCALE GENOMIC DNA]</scope>
    <source>
        <strain evidence="9 10">HX-9-20</strain>
    </source>
</reference>
<feature type="binding site" evidence="7">
    <location>
        <position position="228"/>
    </location>
    <ligand>
        <name>FMN</name>
        <dbReference type="ChEBI" id="CHEBI:58210"/>
    </ligand>
</feature>
<feature type="binding site" evidence="7">
    <location>
        <position position="250"/>
    </location>
    <ligand>
        <name>FMN</name>
        <dbReference type="ChEBI" id="CHEBI:58210"/>
    </ligand>
</feature>
<comment type="similarity">
    <text evidence="5">Belongs to the FMN-dependent alpha-hydroxy acid dehydrogenase family.</text>
</comment>
<comment type="cofactor">
    <cofactor evidence="1">
        <name>FMN</name>
        <dbReference type="ChEBI" id="CHEBI:58210"/>
    </cofactor>
</comment>
<feature type="binding site" evidence="7">
    <location>
        <position position="144"/>
    </location>
    <ligand>
        <name>glyoxylate</name>
        <dbReference type="ChEBI" id="CHEBI:36655"/>
    </ligand>
</feature>
<feature type="binding site" evidence="7">
    <location>
        <position position="170"/>
    </location>
    <ligand>
        <name>FMN</name>
        <dbReference type="ChEBI" id="CHEBI:58210"/>
    </ligand>
</feature>
<dbReference type="CDD" id="cd02809">
    <property type="entry name" value="alpha_hydroxyacid_oxid_FMN"/>
    <property type="match status" value="1"/>
</dbReference>
<dbReference type="InterPro" id="IPR000262">
    <property type="entry name" value="FMN-dep_DH"/>
</dbReference>
<dbReference type="PANTHER" id="PTHR10578">
    <property type="entry name" value="S -2-HYDROXY-ACID OXIDASE-RELATED"/>
    <property type="match status" value="1"/>
</dbReference>
<evidence type="ECO:0000256" key="3">
    <source>
        <dbReference type="ARBA" id="ARBA00022643"/>
    </source>
</evidence>
<feature type="binding site" evidence="7">
    <location>
        <position position="34"/>
    </location>
    <ligand>
        <name>glyoxylate</name>
        <dbReference type="ChEBI" id="CHEBI:36655"/>
    </ligand>
</feature>
<evidence type="ECO:0000256" key="5">
    <source>
        <dbReference type="ARBA" id="ARBA00024042"/>
    </source>
</evidence>
<feature type="binding site" evidence="7">
    <location>
        <begin position="306"/>
        <end position="307"/>
    </location>
    <ligand>
        <name>FMN</name>
        <dbReference type="ChEBI" id="CHEBI:58210"/>
    </ligand>
</feature>
<dbReference type="Pfam" id="PF01070">
    <property type="entry name" value="FMN_dh"/>
    <property type="match status" value="1"/>
</dbReference>
<dbReference type="PIRSF" id="PIRSF000138">
    <property type="entry name" value="Al-hdrx_acd_dh"/>
    <property type="match status" value="1"/>
</dbReference>
<keyword evidence="3 7" id="KW-0288">FMN</keyword>
<dbReference type="GO" id="GO:0010181">
    <property type="term" value="F:FMN binding"/>
    <property type="evidence" value="ECO:0007669"/>
    <property type="project" value="InterPro"/>
</dbReference>
<feature type="binding site" evidence="7">
    <location>
        <position position="252"/>
    </location>
    <ligand>
        <name>glyoxylate</name>
        <dbReference type="ChEBI" id="CHEBI:36655"/>
    </ligand>
</feature>
<feature type="binding site" evidence="7">
    <location>
        <begin position="87"/>
        <end position="89"/>
    </location>
    <ligand>
        <name>FMN</name>
        <dbReference type="ChEBI" id="CHEBI:58210"/>
    </ligand>
</feature>
<evidence type="ECO:0000256" key="6">
    <source>
        <dbReference type="PIRSR" id="PIRSR000138-1"/>
    </source>
</evidence>
<dbReference type="AlphaFoldDB" id="A0A562ZWA6"/>
<evidence type="ECO:0000259" key="8">
    <source>
        <dbReference type="PROSITE" id="PS51349"/>
    </source>
</evidence>
<feature type="binding site" evidence="7">
    <location>
        <position position="142"/>
    </location>
    <ligand>
        <name>FMN</name>
        <dbReference type="ChEBI" id="CHEBI:58210"/>
    </ligand>
</feature>
<evidence type="ECO:0000313" key="10">
    <source>
        <dbReference type="Proteomes" id="UP000318199"/>
    </source>
</evidence>
<dbReference type="Proteomes" id="UP000318199">
    <property type="component" value="Unassembled WGS sequence"/>
</dbReference>
<gene>
    <name evidence="9" type="ORF">FN976_03805</name>
</gene>
<comment type="caution">
    <text evidence="9">The sequence shown here is derived from an EMBL/GenBank/DDBJ whole genome shotgun (WGS) entry which is preliminary data.</text>
</comment>
<evidence type="ECO:0000313" key="9">
    <source>
        <dbReference type="EMBL" id="TWO72666.1"/>
    </source>
</evidence>
<dbReference type="InterPro" id="IPR037396">
    <property type="entry name" value="FMN_HAD"/>
</dbReference>
<feature type="binding site" evidence="7">
    <location>
        <position position="116"/>
    </location>
    <ligand>
        <name>FMN</name>
        <dbReference type="ChEBI" id="CHEBI:58210"/>
    </ligand>
</feature>
<dbReference type="Gene3D" id="3.20.20.70">
    <property type="entry name" value="Aldolase class I"/>
    <property type="match status" value="1"/>
</dbReference>
<feature type="domain" description="FMN hydroxy acid dehydrogenase" evidence="8">
    <location>
        <begin position="8"/>
        <end position="357"/>
    </location>
</feature>
<dbReference type="EMBL" id="VOBQ01000003">
    <property type="protein sequence ID" value="TWO72666.1"/>
    <property type="molecule type" value="Genomic_DNA"/>
</dbReference>
<dbReference type="SUPFAM" id="SSF51395">
    <property type="entry name" value="FMN-linked oxidoreductases"/>
    <property type="match status" value="1"/>
</dbReference>
<keyword evidence="2 7" id="KW-0285">Flavoprotein</keyword>
<accession>A0A562ZWA6</accession>
<feature type="active site" description="Proton acceptor" evidence="6">
    <location>
        <position position="252"/>
    </location>
</feature>
<sequence length="357" mass="37087">MSLVPTLTELPPARSAAAYATHAQARLDANAWNYVEASAGDGRTRQANRDAWDAMTLWPRVLQPLGGLDLTVELLGRTWPTPLLVAPMALQKLVHADGELATVLAAAAQGVGMVLSTQTSMPMQQVSQAVRDDVTRGPLWFQLYMQGGRAATLRLVRQAEAAGYEAIVLTVDASFRAPHAAFRLPAGVAAVHLPPPAHHDAGGLLAAAPTWDDVAWLLSETTLPLLLKGVLHPEDAREAVRSGVQGLIVSNHGGRNLDTAIASATALRAVADAVGGTLPLLVDGGLQRGTDVLKALALGASAVLIGRPVLHGLGTAGAAGAAHVLRLLRDELAIAMAQCGIRRPAAASRGLLAPESP</sequence>
<protein>
    <submittedName>
        <fullName evidence="9">Alpha-hydroxy-acid oxidizing protein</fullName>
    </submittedName>
</protein>
<evidence type="ECO:0000256" key="1">
    <source>
        <dbReference type="ARBA" id="ARBA00001917"/>
    </source>
</evidence>
<dbReference type="OrthoDB" id="9770452at2"/>
<dbReference type="InterPro" id="IPR012133">
    <property type="entry name" value="Alpha-hydoxy_acid_DH_FMN"/>
</dbReference>
<proteinExistence type="inferred from homology"/>
<name>A0A562ZWA6_9BURK</name>